<dbReference type="AlphaFoldDB" id="A0A2D3V518"/>
<dbReference type="OrthoDB" id="3800738at2759"/>
<organism evidence="3 4">
    <name type="scientific">Ramularia collo-cygni</name>
    <dbReference type="NCBI Taxonomy" id="112498"/>
    <lineage>
        <taxon>Eukaryota</taxon>
        <taxon>Fungi</taxon>
        <taxon>Dikarya</taxon>
        <taxon>Ascomycota</taxon>
        <taxon>Pezizomycotina</taxon>
        <taxon>Dothideomycetes</taxon>
        <taxon>Dothideomycetidae</taxon>
        <taxon>Mycosphaerellales</taxon>
        <taxon>Mycosphaerellaceae</taxon>
        <taxon>Ramularia</taxon>
    </lineage>
</organism>
<dbReference type="CDD" id="cd09917">
    <property type="entry name" value="F-box_SF"/>
    <property type="match status" value="1"/>
</dbReference>
<reference evidence="3 4" key="1">
    <citation type="submission" date="2016-03" db="EMBL/GenBank/DDBJ databases">
        <authorList>
            <person name="Ploux O."/>
        </authorList>
    </citation>
    <scope>NUCLEOTIDE SEQUENCE [LARGE SCALE GENOMIC DNA]</scope>
    <source>
        <strain evidence="3 4">URUG2</strain>
    </source>
</reference>
<dbReference type="InterPro" id="IPR001810">
    <property type="entry name" value="F-box_dom"/>
</dbReference>
<evidence type="ECO:0000256" key="1">
    <source>
        <dbReference type="SAM" id="MobiDB-lite"/>
    </source>
</evidence>
<dbReference type="InterPro" id="IPR036047">
    <property type="entry name" value="F-box-like_dom_sf"/>
</dbReference>
<dbReference type="PROSITE" id="PS50181">
    <property type="entry name" value="FBOX"/>
    <property type="match status" value="1"/>
</dbReference>
<evidence type="ECO:0000313" key="3">
    <source>
        <dbReference type="EMBL" id="CZT23083.1"/>
    </source>
</evidence>
<proteinExistence type="predicted"/>
<evidence type="ECO:0000313" key="4">
    <source>
        <dbReference type="Proteomes" id="UP000225277"/>
    </source>
</evidence>
<dbReference type="Pfam" id="PF12937">
    <property type="entry name" value="F-box-like"/>
    <property type="match status" value="1"/>
</dbReference>
<gene>
    <name evidence="3" type="ORF">RCC_08793</name>
</gene>
<dbReference type="RefSeq" id="XP_023629807.1">
    <property type="nucleotide sequence ID" value="XM_023774039.1"/>
</dbReference>
<protein>
    <recommendedName>
        <fullName evidence="2">F-box domain-containing protein</fullName>
    </recommendedName>
</protein>
<feature type="domain" description="F-box" evidence="2">
    <location>
        <begin position="58"/>
        <end position="97"/>
    </location>
</feature>
<dbReference type="Proteomes" id="UP000225277">
    <property type="component" value="Unassembled WGS sequence"/>
</dbReference>
<name>A0A2D3V518_9PEZI</name>
<dbReference type="EMBL" id="FJUY01000015">
    <property type="protein sequence ID" value="CZT23083.1"/>
    <property type="molecule type" value="Genomic_DNA"/>
</dbReference>
<sequence length="309" mass="34112">MSSTNNNAMFAPDTGVPAHSPPPLHLEAVSRTASNTAMAPDTRTSSNSHARDKVISITELLVKILSHLHHKDLARAERVCKHFKALIEDSVKLQQRLFNVHVPWSGPAPLPVHPDLNYGGDGTPTVHPAEHDHPIVELNTLTAVGKWFKESSWGGWHHLDLHFPAEAISAKVSSMALTNPTIPNMQVSCYVDYTMGASPDQEWFDSHGPSSYTGHYETLNIDPETFTLGDIAAAEARLLDRMRAEYDARAIMSPVDGLNMELDYDEPCPYNAIQYNWTLFLPASLDVQVGGEPVRSYASKLRSPATTWV</sequence>
<accession>A0A2D3V518</accession>
<keyword evidence="4" id="KW-1185">Reference proteome</keyword>
<dbReference type="Gene3D" id="1.20.1280.50">
    <property type="match status" value="1"/>
</dbReference>
<evidence type="ECO:0000259" key="2">
    <source>
        <dbReference type="PROSITE" id="PS50181"/>
    </source>
</evidence>
<dbReference type="GeneID" id="35603874"/>
<feature type="region of interest" description="Disordered" evidence="1">
    <location>
        <begin position="1"/>
        <end position="25"/>
    </location>
</feature>
<dbReference type="SUPFAM" id="SSF81383">
    <property type="entry name" value="F-box domain"/>
    <property type="match status" value="1"/>
</dbReference>